<sequence length="88" mass="10133">MAYSEQMWQDAKKKCRLNNEDIALAKRLGLNPRSLVKNIPSKSEPWKAPVSVWLHEIEAKHQKKAAQKQRRRAKTKQAEAAPDTKETP</sequence>
<evidence type="ECO:0000313" key="2">
    <source>
        <dbReference type="EMBL" id="CUP44053.1"/>
    </source>
</evidence>
<protein>
    <submittedName>
        <fullName evidence="4">Uncharacterized protein</fullName>
    </submittedName>
</protein>
<dbReference type="Proteomes" id="UP001211173">
    <property type="component" value="Unassembled WGS sequence"/>
</dbReference>
<evidence type="ECO:0000313" key="6">
    <source>
        <dbReference type="Proteomes" id="UP000434475"/>
    </source>
</evidence>
<dbReference type="EMBL" id="CYZT01000359">
    <property type="protein sequence ID" value="CUP44053.1"/>
    <property type="molecule type" value="Genomic_DNA"/>
</dbReference>
<feature type="compositionally biased region" description="Basic residues" evidence="1">
    <location>
        <begin position="61"/>
        <end position="75"/>
    </location>
</feature>
<evidence type="ECO:0000313" key="5">
    <source>
        <dbReference type="Proteomes" id="UP000095746"/>
    </source>
</evidence>
<name>A0A174VZV9_FLAPL</name>
<gene>
    <name evidence="2" type="ORF">ERS852411_03139</name>
    <name evidence="4" type="ORF">GKE97_23210</name>
    <name evidence="3" type="ORF">PNE06_21080</name>
</gene>
<reference evidence="2 5" key="1">
    <citation type="submission" date="2015-09" db="EMBL/GenBank/DDBJ databases">
        <authorList>
            <consortium name="Pathogen Informatics"/>
        </authorList>
    </citation>
    <scope>NUCLEOTIDE SEQUENCE [LARGE SCALE GENOMIC DNA]</scope>
    <source>
        <strain evidence="2 5">2789STDY5608854</strain>
    </source>
</reference>
<dbReference type="Proteomes" id="UP000434475">
    <property type="component" value="Unassembled WGS sequence"/>
</dbReference>
<dbReference type="EMBL" id="JAQLWV010000048">
    <property type="protein sequence ID" value="MDB7935584.1"/>
    <property type="molecule type" value="Genomic_DNA"/>
</dbReference>
<evidence type="ECO:0000313" key="4">
    <source>
        <dbReference type="EMBL" id="MSB22377.1"/>
    </source>
</evidence>
<reference evidence="3" key="3">
    <citation type="submission" date="2023-01" db="EMBL/GenBank/DDBJ databases">
        <title>Human gut microbiome strain richness.</title>
        <authorList>
            <person name="Chen-Liaw A."/>
        </authorList>
    </citation>
    <scope>NUCLEOTIDE SEQUENCE</scope>
    <source>
        <strain evidence="3">1001287st1_F4_1001285I_161205</strain>
    </source>
</reference>
<organism evidence="4 6">
    <name type="scientific">Flavonifractor plautii</name>
    <name type="common">Fusobacterium plautii</name>
    <dbReference type="NCBI Taxonomy" id="292800"/>
    <lineage>
        <taxon>Bacteria</taxon>
        <taxon>Bacillati</taxon>
        <taxon>Bacillota</taxon>
        <taxon>Clostridia</taxon>
        <taxon>Eubacteriales</taxon>
        <taxon>Oscillospiraceae</taxon>
        <taxon>Flavonifractor</taxon>
    </lineage>
</organism>
<reference evidence="4 6" key="2">
    <citation type="journal article" date="2019" name="Nat. Med.">
        <title>A library of human gut bacterial isolates paired with longitudinal multiomics data enables mechanistic microbiome research.</title>
        <authorList>
            <person name="Poyet M."/>
            <person name="Groussin M."/>
            <person name="Gibbons S.M."/>
            <person name="Avila-Pacheco J."/>
            <person name="Jiang X."/>
            <person name="Kearney S.M."/>
            <person name="Perrotta A.R."/>
            <person name="Berdy B."/>
            <person name="Zhao S."/>
            <person name="Lieberman T.D."/>
            <person name="Swanson P.K."/>
            <person name="Smith M."/>
            <person name="Roesemann S."/>
            <person name="Alexander J.E."/>
            <person name="Rich S.A."/>
            <person name="Livny J."/>
            <person name="Vlamakis H."/>
            <person name="Clish C."/>
            <person name="Bullock K."/>
            <person name="Deik A."/>
            <person name="Scott J."/>
            <person name="Pierce K.A."/>
            <person name="Xavier R.J."/>
            <person name="Alm E.J."/>
        </authorList>
    </citation>
    <scope>NUCLEOTIDE SEQUENCE [LARGE SCALE GENOMIC DNA]</scope>
    <source>
        <strain evidence="4 6">BIOML-A2</strain>
    </source>
</reference>
<proteinExistence type="predicted"/>
<dbReference type="AlphaFoldDB" id="A0A174VZV9"/>
<dbReference type="Proteomes" id="UP000095746">
    <property type="component" value="Unassembled WGS sequence"/>
</dbReference>
<evidence type="ECO:0000256" key="1">
    <source>
        <dbReference type="SAM" id="MobiDB-lite"/>
    </source>
</evidence>
<accession>A0A174VZV9</accession>
<evidence type="ECO:0000313" key="3">
    <source>
        <dbReference type="EMBL" id="MDB7935584.1"/>
    </source>
</evidence>
<feature type="region of interest" description="Disordered" evidence="1">
    <location>
        <begin position="60"/>
        <end position="88"/>
    </location>
</feature>
<dbReference type="RefSeq" id="WP_009259710.1">
    <property type="nucleotide sequence ID" value="NZ_BAABXT010000001.1"/>
</dbReference>
<dbReference type="EMBL" id="WKPR01000038">
    <property type="protein sequence ID" value="MSB22377.1"/>
    <property type="molecule type" value="Genomic_DNA"/>
</dbReference>